<evidence type="ECO:0000313" key="2">
    <source>
        <dbReference type="Proteomes" id="UP000184480"/>
    </source>
</evidence>
<dbReference type="Proteomes" id="UP000184480">
    <property type="component" value="Unassembled WGS sequence"/>
</dbReference>
<accession>A0A1M5FBA5</accession>
<dbReference type="EMBL" id="FQUC01000011">
    <property type="protein sequence ID" value="SHF88382.1"/>
    <property type="molecule type" value="Genomic_DNA"/>
</dbReference>
<dbReference type="PANTHER" id="PTHR35788">
    <property type="entry name" value="EXPORTED PROTEIN-RELATED"/>
    <property type="match status" value="1"/>
</dbReference>
<sequence length="233" mass="26927">MRLRKLIPKYLRLEYKLRKRKATDKKSGICFAVAHASEYTPPFSIEVTQPIRQSSHYENKIDNIRLGADFIENYIIGQNETLSFWEAIGNPSSQRGFKVGRNLIEGKLQADYGGGLCQLSGLIYICALKAGMNITERHNHTVDIYTEEERFTPLGSDATIVYGYKDLRVANPYPFDVRFEFEIKDSRIICKLLSEQQIKERTLEFRRNKIQDKIHVETFADGIYIGDSLYLTQ</sequence>
<dbReference type="Pfam" id="PF04294">
    <property type="entry name" value="VanW"/>
    <property type="match status" value="1"/>
</dbReference>
<organism evidence="1 2">
    <name type="scientific">Dysgonomonas macrotermitis</name>
    <dbReference type="NCBI Taxonomy" id="1346286"/>
    <lineage>
        <taxon>Bacteria</taxon>
        <taxon>Pseudomonadati</taxon>
        <taxon>Bacteroidota</taxon>
        <taxon>Bacteroidia</taxon>
        <taxon>Bacteroidales</taxon>
        <taxon>Dysgonomonadaceae</taxon>
        <taxon>Dysgonomonas</taxon>
    </lineage>
</organism>
<reference evidence="2" key="1">
    <citation type="submission" date="2016-11" db="EMBL/GenBank/DDBJ databases">
        <authorList>
            <person name="Varghese N."/>
            <person name="Submissions S."/>
        </authorList>
    </citation>
    <scope>NUCLEOTIDE SEQUENCE [LARGE SCALE GENOMIC DNA]</scope>
    <source>
        <strain evidence="2">DSM 27370</strain>
    </source>
</reference>
<name>A0A1M5FBA5_9BACT</name>
<protein>
    <submittedName>
        <fullName evidence="1">Vancomycin resistance protein VanW</fullName>
    </submittedName>
</protein>
<dbReference type="AlphaFoldDB" id="A0A1M5FBA5"/>
<dbReference type="PANTHER" id="PTHR35788:SF1">
    <property type="entry name" value="EXPORTED PROTEIN"/>
    <property type="match status" value="1"/>
</dbReference>
<dbReference type="OrthoDB" id="9797191at2"/>
<dbReference type="STRING" id="1346286.SAMN05444362_111104"/>
<evidence type="ECO:0000313" key="1">
    <source>
        <dbReference type="EMBL" id="SHF88382.1"/>
    </source>
</evidence>
<gene>
    <name evidence="1" type="ORF">SAMN05444362_111104</name>
</gene>
<proteinExistence type="predicted"/>
<dbReference type="RefSeq" id="WP_062178910.1">
    <property type="nucleotide sequence ID" value="NZ_BBXL01000006.1"/>
</dbReference>
<dbReference type="InterPro" id="IPR007391">
    <property type="entry name" value="Vancomycin_resist_VanW"/>
</dbReference>
<dbReference type="InterPro" id="IPR052913">
    <property type="entry name" value="Glycopeptide_resist_protein"/>
</dbReference>
<keyword evidence="2" id="KW-1185">Reference proteome</keyword>